<evidence type="ECO:0000256" key="2">
    <source>
        <dbReference type="ARBA" id="ARBA00008361"/>
    </source>
</evidence>
<dbReference type="GO" id="GO:0012505">
    <property type="term" value="C:endomembrane system"/>
    <property type="evidence" value="ECO:0007669"/>
    <property type="project" value="UniProtKB-SubCell"/>
</dbReference>
<feature type="coiled-coil region" evidence="6">
    <location>
        <begin position="69"/>
        <end position="103"/>
    </location>
</feature>
<proteinExistence type="inferred from homology"/>
<dbReference type="InterPro" id="IPR029063">
    <property type="entry name" value="SAM-dependent_MTases_sf"/>
</dbReference>
<dbReference type="EMBL" id="HG996476">
    <property type="protein sequence ID" value="CAG1854144.1"/>
    <property type="molecule type" value="Genomic_DNA"/>
</dbReference>
<dbReference type="OrthoDB" id="2013992at2759"/>
<keyword evidence="6" id="KW-0175">Coiled coil</keyword>
<dbReference type="EnsemblPlants" id="Ma10_t20760.2">
    <property type="protein sequence ID" value="Ma10_p20760.2"/>
    <property type="gene ID" value="Ma10_g20760"/>
</dbReference>
<dbReference type="GO" id="GO:0032259">
    <property type="term" value="P:methylation"/>
    <property type="evidence" value="ECO:0007669"/>
    <property type="project" value="UniProtKB-KW"/>
</dbReference>
<dbReference type="Gramene" id="Ma10_t20760.2">
    <property type="protein sequence ID" value="Ma10_p20760.2"/>
    <property type="gene ID" value="Ma10_g20760"/>
</dbReference>
<dbReference type="Gramene" id="Ma10_t20760.1">
    <property type="protein sequence ID" value="Ma10_p20760.1"/>
    <property type="gene ID" value="Ma10_g20760"/>
</dbReference>
<evidence type="ECO:0000256" key="6">
    <source>
        <dbReference type="SAM" id="Coils"/>
    </source>
</evidence>
<evidence type="ECO:0000256" key="3">
    <source>
        <dbReference type="ARBA" id="ARBA00022603"/>
    </source>
</evidence>
<dbReference type="GO" id="GO:0016020">
    <property type="term" value="C:membrane"/>
    <property type="evidence" value="ECO:0007669"/>
    <property type="project" value="UniProtKB-SubCell"/>
</dbReference>
<evidence type="ECO:0000313" key="9">
    <source>
        <dbReference type="EnsemblPlants" id="Ma10_p20760.1"/>
    </source>
</evidence>
<evidence type="ECO:0000256" key="5">
    <source>
        <dbReference type="ARBA" id="ARBA00037847"/>
    </source>
</evidence>
<comment type="subcellular location">
    <subcellularLocation>
        <location evidence="5">Endomembrane system</location>
        <topology evidence="5">Single-pass membrane protein</topology>
    </subcellularLocation>
    <subcellularLocation>
        <location evidence="1">Membrane</location>
        <topology evidence="1">Single-pass type II membrane protein</topology>
    </subcellularLocation>
</comment>
<evidence type="ECO:0000313" key="10">
    <source>
        <dbReference type="Proteomes" id="UP000012960"/>
    </source>
</evidence>
<dbReference type="AlphaFoldDB" id="A0A804KYH5"/>
<protein>
    <submittedName>
        <fullName evidence="8">(wild Malaysian banana) hypothetical protein</fullName>
    </submittedName>
</protein>
<feature type="transmembrane region" description="Helical" evidence="7">
    <location>
        <begin position="12"/>
        <end position="36"/>
    </location>
</feature>
<dbReference type="SUPFAM" id="SSF53335">
    <property type="entry name" value="S-adenosyl-L-methionine-dependent methyltransferases"/>
    <property type="match status" value="1"/>
</dbReference>
<accession>A0A804KYH5</accession>
<dbReference type="Gramene" id="Ma10_t20760.3">
    <property type="protein sequence ID" value="Ma10_p20760.3"/>
    <property type="gene ID" value="Ma10_g20760"/>
</dbReference>
<gene>
    <name evidence="8" type="ORF">GSMUA_323700.1</name>
</gene>
<keyword evidence="3" id="KW-0489">Methyltransferase</keyword>
<evidence type="ECO:0000256" key="1">
    <source>
        <dbReference type="ARBA" id="ARBA00004606"/>
    </source>
</evidence>
<evidence type="ECO:0000313" key="8">
    <source>
        <dbReference type="EMBL" id="CAG1854144.1"/>
    </source>
</evidence>
<dbReference type="OMA" id="DICQHFY"/>
<dbReference type="FunCoup" id="A0A804KYH5">
    <property type="interactions" value="3153"/>
</dbReference>
<dbReference type="Pfam" id="PF03141">
    <property type="entry name" value="Methyltransf_29"/>
    <property type="match status" value="1"/>
</dbReference>
<keyword evidence="7" id="KW-1133">Transmembrane helix</keyword>
<name>A0A804KYH5_MUSAM</name>
<comment type="similarity">
    <text evidence="2">Belongs to the methyltransferase superfamily.</text>
</comment>
<reference evidence="8" key="1">
    <citation type="submission" date="2021-03" db="EMBL/GenBank/DDBJ databases">
        <authorList>
            <consortium name="Genoscope - CEA"/>
            <person name="William W."/>
        </authorList>
    </citation>
    <scope>NUCLEOTIDE SEQUENCE</scope>
    <source>
        <strain evidence="8">Doubled-haploid Pahang</strain>
    </source>
</reference>
<dbReference type="Gene3D" id="3.40.50.150">
    <property type="entry name" value="Vaccinia Virus protein VP39"/>
    <property type="match status" value="1"/>
</dbReference>
<organism evidence="9 10">
    <name type="scientific">Musa acuminata subsp. malaccensis</name>
    <name type="common">Wild banana</name>
    <name type="synonym">Musa malaccensis</name>
    <dbReference type="NCBI Taxonomy" id="214687"/>
    <lineage>
        <taxon>Eukaryota</taxon>
        <taxon>Viridiplantae</taxon>
        <taxon>Streptophyta</taxon>
        <taxon>Embryophyta</taxon>
        <taxon>Tracheophyta</taxon>
        <taxon>Spermatophyta</taxon>
        <taxon>Magnoliopsida</taxon>
        <taxon>Liliopsida</taxon>
        <taxon>Zingiberales</taxon>
        <taxon>Musaceae</taxon>
        <taxon>Musa</taxon>
    </lineage>
</organism>
<keyword evidence="3" id="KW-0808">Transferase</keyword>
<dbReference type="PANTHER" id="PTHR44067">
    <property type="entry name" value="S-ADENOSYL-L-METHIONINE-DEPENDENT METHYLTRANSFERASE SUPERFAMILY PROTEIN-RELATED"/>
    <property type="match status" value="1"/>
</dbReference>
<dbReference type="InterPro" id="IPR053223">
    <property type="entry name" value="Prob_Methyltransferase"/>
</dbReference>
<dbReference type="PANTHER" id="PTHR44067:SF9">
    <property type="entry name" value="F22F7.17 PROTEIN"/>
    <property type="match status" value="1"/>
</dbReference>
<sequence length="473" mass="54651">MKMERVCVPRCNFTRIMALLQIILGIFVILISIASLHRFYSVGYFLHSTDGESCQKFHTINDGYADFDLKALNDRMEEVLIRLSELQDKLESTIQKLDKESKGRSAAKTISRTEFRMFLEEEVIQPLYSAHVALRLIRIPQPDAVRAPGSPMEDPLINFFTVEETRKYITGKGNRNGKASVFGTNKTYNTIGHACVLMRNELEEYMNYDIGSYCRDDWNLAQKLMLGGCDPLPRRRCLARASRLYQRPLPINESLWTMPDDRNVRWSNYNCRDFKCLSSRNPRRGFSKCTGCFELHKEKLKWVTNTSLADFLIGDVLAVKPGEIRIGLDISIGTGSFAARMRERNVTIVSASLNVGAPFGEMIALRGLIPLYATLNQRLPFFDNTLDLIHTSVFLDGWIDLQLLDFVLFDWDRVLRPGGLLWVDKFFCNRKDLDDYMYMFLQFRYKKHKWVVSFKSKDDVYLSALLEKPPRSL</sequence>
<dbReference type="InterPro" id="IPR004159">
    <property type="entry name" value="Put_SAM_MeTrfase"/>
</dbReference>
<keyword evidence="4" id="KW-0735">Signal-anchor</keyword>
<dbReference type="EnsemblPlants" id="Ma10_t20760.3">
    <property type="protein sequence ID" value="Ma10_p20760.3"/>
    <property type="gene ID" value="Ma10_g20760"/>
</dbReference>
<dbReference type="Proteomes" id="UP000012960">
    <property type="component" value="Unplaced"/>
</dbReference>
<keyword evidence="7" id="KW-0472">Membrane</keyword>
<reference evidence="9" key="2">
    <citation type="submission" date="2021-05" db="UniProtKB">
        <authorList>
            <consortium name="EnsemblPlants"/>
        </authorList>
    </citation>
    <scope>IDENTIFICATION</scope>
    <source>
        <strain evidence="9">subsp. malaccensis</strain>
    </source>
</reference>
<evidence type="ECO:0000256" key="4">
    <source>
        <dbReference type="ARBA" id="ARBA00022968"/>
    </source>
</evidence>
<dbReference type="EnsemblPlants" id="Ma10_t20760.1">
    <property type="protein sequence ID" value="Ma10_p20760.1"/>
    <property type="gene ID" value="Ma10_g20760"/>
</dbReference>
<dbReference type="GO" id="GO:0008168">
    <property type="term" value="F:methyltransferase activity"/>
    <property type="evidence" value="ECO:0007669"/>
    <property type="project" value="UniProtKB-KW"/>
</dbReference>
<keyword evidence="10" id="KW-1185">Reference proteome</keyword>
<dbReference type="InParanoid" id="A0A804KYH5"/>
<keyword evidence="7" id="KW-0812">Transmembrane</keyword>
<evidence type="ECO:0000256" key="7">
    <source>
        <dbReference type="SAM" id="Phobius"/>
    </source>
</evidence>